<sequence>MKALTVARKEIADQMNSNKFLIVFGLLLLLTAATAFQGAQSYQDSMDRFQESQNSDSQYGFAPEKPSVLDAFTTLTQGVNFPLIGGLLALLLSFNTVSGERDKNTLKLLTSYPLHRDSIITGKFMAGIFTLTIASAASFMVASAVIIGMTGAAVTGVAASRILLMLGGTVIYMSCIFGLGALLSTVFNDSSTALTGGILVLVLSTLVVPQMAFMLSDVLVEESEGNDITVGEGSTGLSESYKERMQIRNTITKLAPSGSYGNFMSYMLGQDPSSVGISTGGSEAENEPSVMESLNSSLGNLGLLAGQTVLFFGASFVLFTRQEI</sequence>
<name>A0A5Q0UG67_9ARCH</name>
<dbReference type="OrthoDB" id="86287at2157"/>
<dbReference type="AlphaFoldDB" id="A0A5Q0UG67"/>
<dbReference type="PANTHER" id="PTHR43471">
    <property type="entry name" value="ABC TRANSPORTER PERMEASE"/>
    <property type="match status" value="1"/>
</dbReference>
<evidence type="ECO:0000256" key="1">
    <source>
        <dbReference type="SAM" id="Phobius"/>
    </source>
</evidence>
<feature type="transmembrane region" description="Helical" evidence="1">
    <location>
        <begin position="194"/>
        <end position="215"/>
    </location>
</feature>
<dbReference type="RefSeq" id="WP_153550337.1">
    <property type="nucleotide sequence ID" value="NZ_CP040089.1"/>
</dbReference>
<feature type="transmembrane region" description="Helical" evidence="1">
    <location>
        <begin position="298"/>
        <end position="319"/>
    </location>
</feature>
<evidence type="ECO:0000313" key="3">
    <source>
        <dbReference type="Proteomes" id="UP000377803"/>
    </source>
</evidence>
<keyword evidence="3" id="KW-1185">Reference proteome</keyword>
<reference evidence="3" key="1">
    <citation type="submission" date="2019-05" db="EMBL/GenBank/DDBJ databases">
        <title>Candidatus Nanohalobium constans, a novel model system to study the DPANN nano-sized archaea: genomic and physiological characterization of a nanoarchaeon co-cultured with its chitinotrophic host.</title>
        <authorList>
            <person name="La Cono V."/>
            <person name="Arcadi E."/>
            <person name="Crisafi F."/>
            <person name="Denaro R."/>
            <person name="La Spada G."/>
            <person name="Messina E."/>
            <person name="Smedile F."/>
            <person name="Toshchakov S.V."/>
            <person name="Shevchenko M.A."/>
            <person name="Golyshin P.N."/>
            <person name="Golyshina O.V."/>
            <person name="Ferrer M."/>
            <person name="Rohde M."/>
            <person name="Mushegian A."/>
            <person name="Sorokin D.Y."/>
            <person name="Giuliano L."/>
            <person name="Yakimov M.M."/>
        </authorList>
    </citation>
    <scope>NUCLEOTIDE SEQUENCE [LARGE SCALE GENOMIC DNA]</scope>
    <source>
        <strain evidence="3">LC1Nh</strain>
    </source>
</reference>
<dbReference type="PANTHER" id="PTHR43471:SF14">
    <property type="entry name" value="ABC-2 TYPE TRANSPORT SYSTEM PERMEASE PROTEIN"/>
    <property type="match status" value="1"/>
</dbReference>
<keyword evidence="1" id="KW-0472">Membrane</keyword>
<feature type="transmembrane region" description="Helical" evidence="1">
    <location>
        <begin position="162"/>
        <end position="187"/>
    </location>
</feature>
<evidence type="ECO:0000313" key="2">
    <source>
        <dbReference type="EMBL" id="QGA80597.1"/>
    </source>
</evidence>
<dbReference type="GeneID" id="42365095"/>
<dbReference type="GO" id="GO:0005886">
    <property type="term" value="C:plasma membrane"/>
    <property type="evidence" value="ECO:0007669"/>
    <property type="project" value="UniProtKB-SubCell"/>
</dbReference>
<dbReference type="KEGG" id="ncon:LC1Nh_0708"/>
<keyword evidence="1" id="KW-0812">Transmembrane</keyword>
<feature type="transmembrane region" description="Helical" evidence="1">
    <location>
        <begin position="124"/>
        <end position="150"/>
    </location>
</feature>
<gene>
    <name evidence="2" type="ORF">LC1Nh_0708</name>
</gene>
<dbReference type="Pfam" id="PF12679">
    <property type="entry name" value="ABC2_membrane_2"/>
    <property type="match status" value="1"/>
</dbReference>
<organism evidence="2 3">
    <name type="scientific">Candidatus Nanohalobium constans</name>
    <dbReference type="NCBI Taxonomy" id="2565781"/>
    <lineage>
        <taxon>Archaea</taxon>
        <taxon>Candidatus Nanohalarchaeota</taxon>
        <taxon>Candidatus Nanohalobia</taxon>
        <taxon>Candidatus Nanohalobiales</taxon>
        <taxon>Candidatus Nanohalobiaceae</taxon>
        <taxon>Candidatus Nanohalobium</taxon>
    </lineage>
</organism>
<proteinExistence type="predicted"/>
<accession>A0A5Q0UG67</accession>
<dbReference type="Proteomes" id="UP000377803">
    <property type="component" value="Chromosome"/>
</dbReference>
<dbReference type="EMBL" id="CP040089">
    <property type="protein sequence ID" value="QGA80597.1"/>
    <property type="molecule type" value="Genomic_DNA"/>
</dbReference>
<protein>
    <submittedName>
        <fullName evidence="2">ABC-2 type transport system permease protein</fullName>
    </submittedName>
</protein>
<feature type="transmembrane region" description="Helical" evidence="1">
    <location>
        <begin position="79"/>
        <end position="97"/>
    </location>
</feature>
<keyword evidence="1" id="KW-1133">Transmembrane helix</keyword>
<dbReference type="GO" id="GO:0140359">
    <property type="term" value="F:ABC-type transporter activity"/>
    <property type="evidence" value="ECO:0007669"/>
    <property type="project" value="InterPro"/>
</dbReference>